<gene>
    <name evidence="2" type="ORF">EVAR_9615_1</name>
</gene>
<name>A0A4C1TM88_EUMVA</name>
<dbReference type="EMBL" id="BGZK01000066">
    <property type="protein sequence ID" value="GBP14710.1"/>
    <property type="molecule type" value="Genomic_DNA"/>
</dbReference>
<evidence type="ECO:0000313" key="3">
    <source>
        <dbReference type="Proteomes" id="UP000299102"/>
    </source>
</evidence>
<comment type="caution">
    <text evidence="2">The sequence shown here is derived from an EMBL/GenBank/DDBJ whole genome shotgun (WGS) entry which is preliminary data.</text>
</comment>
<reference evidence="2 3" key="1">
    <citation type="journal article" date="2019" name="Commun. Biol.">
        <title>The bagworm genome reveals a unique fibroin gene that provides high tensile strength.</title>
        <authorList>
            <person name="Kono N."/>
            <person name="Nakamura H."/>
            <person name="Ohtoshi R."/>
            <person name="Tomita M."/>
            <person name="Numata K."/>
            <person name="Arakawa K."/>
        </authorList>
    </citation>
    <scope>NUCLEOTIDE SEQUENCE [LARGE SCALE GENOMIC DNA]</scope>
</reference>
<dbReference type="AlphaFoldDB" id="A0A4C1TM88"/>
<protein>
    <submittedName>
        <fullName evidence="2">Uncharacterized protein</fullName>
    </submittedName>
</protein>
<evidence type="ECO:0000313" key="2">
    <source>
        <dbReference type="EMBL" id="GBP14710.1"/>
    </source>
</evidence>
<dbReference type="Proteomes" id="UP000299102">
    <property type="component" value="Unassembled WGS sequence"/>
</dbReference>
<accession>A0A4C1TM88</accession>
<proteinExistence type="predicted"/>
<feature type="compositionally biased region" description="Basic residues" evidence="1">
    <location>
        <begin position="1"/>
        <end position="13"/>
    </location>
</feature>
<feature type="region of interest" description="Disordered" evidence="1">
    <location>
        <begin position="1"/>
        <end position="20"/>
    </location>
</feature>
<evidence type="ECO:0000256" key="1">
    <source>
        <dbReference type="SAM" id="MobiDB-lite"/>
    </source>
</evidence>
<organism evidence="2 3">
    <name type="scientific">Eumeta variegata</name>
    <name type="common">Bagworm moth</name>
    <name type="synonym">Eumeta japonica</name>
    <dbReference type="NCBI Taxonomy" id="151549"/>
    <lineage>
        <taxon>Eukaryota</taxon>
        <taxon>Metazoa</taxon>
        <taxon>Ecdysozoa</taxon>
        <taxon>Arthropoda</taxon>
        <taxon>Hexapoda</taxon>
        <taxon>Insecta</taxon>
        <taxon>Pterygota</taxon>
        <taxon>Neoptera</taxon>
        <taxon>Endopterygota</taxon>
        <taxon>Lepidoptera</taxon>
        <taxon>Glossata</taxon>
        <taxon>Ditrysia</taxon>
        <taxon>Tineoidea</taxon>
        <taxon>Psychidae</taxon>
        <taxon>Oiketicinae</taxon>
        <taxon>Eumeta</taxon>
    </lineage>
</organism>
<sequence>MMHSKARLKATKRSRCESPVSGQSWLFVGWDRSKRTATSRTRRCEHFRRCIKYPLRSSAARRAPVGVQISTKHHDWNFSPYHCCRLHNGHPLEKLNAKSANAAKQSELAFEFEM</sequence>
<keyword evidence="3" id="KW-1185">Reference proteome</keyword>